<dbReference type="Pfam" id="PF08279">
    <property type="entry name" value="HTH_11"/>
    <property type="match status" value="1"/>
</dbReference>
<dbReference type="InterPro" id="IPR011991">
    <property type="entry name" value="ArsR-like_HTH"/>
</dbReference>
<dbReference type="RefSeq" id="WP_179918280.1">
    <property type="nucleotide sequence ID" value="NZ_CP058909.1"/>
</dbReference>
<dbReference type="GeneID" id="56084331"/>
<dbReference type="EMBL" id="CP058909">
    <property type="protein sequence ID" value="QLH83230.1"/>
    <property type="molecule type" value="Genomic_DNA"/>
</dbReference>
<dbReference type="Gene3D" id="1.10.10.10">
    <property type="entry name" value="Winged helix-like DNA-binding domain superfamily/Winged helix DNA-binding domain"/>
    <property type="match status" value="1"/>
</dbReference>
<dbReference type="InterPro" id="IPR036388">
    <property type="entry name" value="WH-like_DNA-bd_sf"/>
</dbReference>
<dbReference type="SUPFAM" id="SSF46785">
    <property type="entry name" value="Winged helix' DNA-binding domain"/>
    <property type="match status" value="1"/>
</dbReference>
<organism evidence="2 3">
    <name type="scientific">Halosimplex pelagicum</name>
    <dbReference type="NCBI Taxonomy" id="869886"/>
    <lineage>
        <taxon>Archaea</taxon>
        <taxon>Methanobacteriati</taxon>
        <taxon>Methanobacteriota</taxon>
        <taxon>Stenosarchaea group</taxon>
        <taxon>Halobacteria</taxon>
        <taxon>Halobacteriales</taxon>
        <taxon>Haloarculaceae</taxon>
        <taxon>Halosimplex</taxon>
    </lineage>
</organism>
<dbReference type="OrthoDB" id="189973at2157"/>
<sequence length="88" mass="9875">MGDSDESGDRGGRRPVVSDEQILELILDSSDPVVSAPELASEFPVSKTAVYKRLRDLQDRRLVDSKKIGQGRAWWITSEGREFLDDPE</sequence>
<dbReference type="CDD" id="cd00090">
    <property type="entry name" value="HTH_ARSR"/>
    <property type="match status" value="1"/>
</dbReference>
<dbReference type="Proteomes" id="UP000509346">
    <property type="component" value="Chromosome"/>
</dbReference>
<dbReference type="KEGG" id="hpel:HZS54_17040"/>
<dbReference type="InterPro" id="IPR036390">
    <property type="entry name" value="WH_DNA-bd_sf"/>
</dbReference>
<name>A0A7D5TAZ1_9EURY</name>
<gene>
    <name evidence="2" type="ORF">HZS54_17040</name>
</gene>
<keyword evidence="3" id="KW-1185">Reference proteome</keyword>
<evidence type="ECO:0000313" key="2">
    <source>
        <dbReference type="EMBL" id="QLH83230.1"/>
    </source>
</evidence>
<evidence type="ECO:0000259" key="1">
    <source>
        <dbReference type="Pfam" id="PF08279"/>
    </source>
</evidence>
<dbReference type="AlphaFoldDB" id="A0A7D5TAZ1"/>
<feature type="domain" description="Helix-turn-helix type 11" evidence="1">
    <location>
        <begin position="20"/>
        <end position="59"/>
    </location>
</feature>
<accession>A0A7D5TAZ1</accession>
<proteinExistence type="predicted"/>
<dbReference type="InterPro" id="IPR013196">
    <property type="entry name" value="HTH_11"/>
</dbReference>
<reference evidence="2 3" key="1">
    <citation type="submission" date="2020-07" db="EMBL/GenBank/DDBJ databases">
        <title>Halosimplex litoreum sp. nov. and Halosimplex rubrum sp. nov., isolated from different salt environments.</title>
        <authorList>
            <person name="Cui H."/>
        </authorList>
    </citation>
    <scope>NUCLEOTIDE SEQUENCE [LARGE SCALE GENOMIC DNA]</scope>
    <source>
        <strain evidence="2 3">R2</strain>
    </source>
</reference>
<evidence type="ECO:0000313" key="3">
    <source>
        <dbReference type="Proteomes" id="UP000509346"/>
    </source>
</evidence>
<protein>
    <submittedName>
        <fullName evidence="2">Winged helix-turn-helix transcriptional regulator</fullName>
    </submittedName>
</protein>